<evidence type="ECO:0000313" key="2">
    <source>
        <dbReference type="Proteomes" id="UP000789396"/>
    </source>
</evidence>
<comment type="caution">
    <text evidence="1">The sequence shown here is derived from an EMBL/GenBank/DDBJ whole genome shotgun (WGS) entry which is preliminary data.</text>
</comment>
<dbReference type="Proteomes" id="UP000789396">
    <property type="component" value="Unassembled WGS sequence"/>
</dbReference>
<gene>
    <name evidence="1" type="ORF">RFULGI_LOCUS6262</name>
</gene>
<keyword evidence="2" id="KW-1185">Reference proteome</keyword>
<name>A0A9N9C5B7_9GLOM</name>
<accession>A0A9N9C5B7</accession>
<dbReference type="AlphaFoldDB" id="A0A9N9C5B7"/>
<organism evidence="1 2">
    <name type="scientific">Racocetra fulgida</name>
    <dbReference type="NCBI Taxonomy" id="60492"/>
    <lineage>
        <taxon>Eukaryota</taxon>
        <taxon>Fungi</taxon>
        <taxon>Fungi incertae sedis</taxon>
        <taxon>Mucoromycota</taxon>
        <taxon>Glomeromycotina</taxon>
        <taxon>Glomeromycetes</taxon>
        <taxon>Diversisporales</taxon>
        <taxon>Gigasporaceae</taxon>
        <taxon>Racocetra</taxon>
    </lineage>
</organism>
<dbReference type="OrthoDB" id="10316593at2759"/>
<sequence length="48" mass="5225">MSGCFAREESKLASLRTFALILAVFGHMAGCIEASCKKERNTGLMMLT</sequence>
<reference evidence="1" key="1">
    <citation type="submission" date="2021-06" db="EMBL/GenBank/DDBJ databases">
        <authorList>
            <person name="Kallberg Y."/>
            <person name="Tangrot J."/>
            <person name="Rosling A."/>
        </authorList>
    </citation>
    <scope>NUCLEOTIDE SEQUENCE</scope>
    <source>
        <strain evidence="1">IN212</strain>
    </source>
</reference>
<protein>
    <submittedName>
        <fullName evidence="1">12198_t:CDS:1</fullName>
    </submittedName>
</protein>
<dbReference type="EMBL" id="CAJVPZ010007904">
    <property type="protein sequence ID" value="CAG8591900.1"/>
    <property type="molecule type" value="Genomic_DNA"/>
</dbReference>
<evidence type="ECO:0000313" key="1">
    <source>
        <dbReference type="EMBL" id="CAG8591900.1"/>
    </source>
</evidence>
<proteinExistence type="predicted"/>
<feature type="non-terminal residue" evidence="1">
    <location>
        <position position="48"/>
    </location>
</feature>